<reference evidence="1 2" key="1">
    <citation type="submission" date="2013-02" db="EMBL/GenBank/DDBJ databases">
        <title>The Genome Sequence of Acinetobacter sp. ANC 3994.</title>
        <authorList>
            <consortium name="The Broad Institute Genome Sequencing Platform"/>
            <consortium name="The Broad Institute Genome Sequencing Center for Infectious Disease"/>
            <person name="Cerqueira G."/>
            <person name="Feldgarden M."/>
            <person name="Courvalin P."/>
            <person name="Perichon B."/>
            <person name="Grillot-Courvalin C."/>
            <person name="Clermont D."/>
            <person name="Rocha E."/>
            <person name="Yoon E.-J."/>
            <person name="Nemec A."/>
            <person name="Walker B."/>
            <person name="Young S.K."/>
            <person name="Zeng Q."/>
            <person name="Gargeya S."/>
            <person name="Fitzgerald M."/>
            <person name="Haas B."/>
            <person name="Abouelleil A."/>
            <person name="Alvarado L."/>
            <person name="Arachchi H.M."/>
            <person name="Berlin A.M."/>
            <person name="Chapman S.B."/>
            <person name="Dewar J."/>
            <person name="Goldberg J."/>
            <person name="Griggs A."/>
            <person name="Gujja S."/>
            <person name="Hansen M."/>
            <person name="Howarth C."/>
            <person name="Imamovic A."/>
            <person name="Larimer J."/>
            <person name="McCowan C."/>
            <person name="Murphy C."/>
            <person name="Neiman D."/>
            <person name="Pearson M."/>
            <person name="Priest M."/>
            <person name="Roberts A."/>
            <person name="Saif S."/>
            <person name="Shea T."/>
            <person name="Sisk P."/>
            <person name="Sykes S."/>
            <person name="Wortman J."/>
            <person name="Nusbaum C."/>
            <person name="Birren B."/>
        </authorList>
    </citation>
    <scope>NUCLEOTIDE SEQUENCE [LARGE SCALE GENOMIC DNA]</scope>
    <source>
        <strain evidence="1 2">ANC 3994</strain>
    </source>
</reference>
<protein>
    <submittedName>
        <fullName evidence="1">Uncharacterized protein</fullName>
    </submittedName>
</protein>
<dbReference type="OrthoDB" id="3650427at2"/>
<dbReference type="Proteomes" id="UP000013086">
    <property type="component" value="Unassembled WGS sequence"/>
</dbReference>
<dbReference type="AlphaFoldDB" id="N8QFE8"/>
<dbReference type="EMBL" id="APOH01000010">
    <property type="protein sequence ID" value="ENU20567.1"/>
    <property type="molecule type" value="Genomic_DNA"/>
</dbReference>
<name>N8QFE8_9GAMM</name>
<dbReference type="HOGENOM" id="CLU_526557_0_0_6"/>
<dbReference type="PATRIC" id="fig|1217715.3.peg.755"/>
<proteinExistence type="predicted"/>
<gene>
    <name evidence="1" type="ORF">F994_00793</name>
</gene>
<dbReference type="RefSeq" id="WP_004651081.1">
    <property type="nucleotide sequence ID" value="NZ_KB849176.1"/>
</dbReference>
<evidence type="ECO:0000313" key="1">
    <source>
        <dbReference type="EMBL" id="ENU20567.1"/>
    </source>
</evidence>
<evidence type="ECO:0000313" key="2">
    <source>
        <dbReference type="Proteomes" id="UP000013086"/>
    </source>
</evidence>
<dbReference type="eggNOG" id="COG3440">
    <property type="taxonomic scope" value="Bacteria"/>
</dbReference>
<sequence length="513" mass="59862">MNIQNELIYFLTRNLKESVNKTRNIGITTFYYGFGETSWPTYEETAKYFNVGTRERIRQLLNKNFRHNIKISDLPNLRNAYQLIESKGFWIASHLENQLISQGFVTKGYSLKGLLNLLIDVGVGCEYELYTPELEKASRASLDLWENTYLINNNEIKTGKALLKKAKLLPGRCGIANLQYLSNELGSHYQLVKSLIESSPTSWCYEHGDDFWFLYENRESSIINYSEKVFSFMAEVDSSRLAEVYRNAMDGRTHNLPYPPESVIKEYLETSIYFECNDGKLSFLREPSKLNEIEIEVSNFLRENREVKFPELRQFLRDKGYGDPHISKATSYSPLVYVNKTNGRTHYTYSLVGYNFESKPTNSDRERYKIYLKKLRELLNCGTDETTESKYRKEQYFLQSWLFDGKKQECCAICNRTFSICSLVTAHKKKRSQCNEAERLDPYIVMPLCLMGCDYLYERNHILISNGIVVKGIDISDGMFENELIQQLIGNKISEKWLKGHRSYFELLSHICI</sequence>
<comment type="caution">
    <text evidence="1">The sequence shown here is derived from an EMBL/GenBank/DDBJ whole genome shotgun (WGS) entry which is preliminary data.</text>
</comment>
<organism evidence="1 2">
    <name type="scientific">Acinetobacter bohemicus ANC 3994</name>
    <dbReference type="NCBI Taxonomy" id="1217715"/>
    <lineage>
        <taxon>Bacteria</taxon>
        <taxon>Pseudomonadati</taxon>
        <taxon>Pseudomonadota</taxon>
        <taxon>Gammaproteobacteria</taxon>
        <taxon>Moraxellales</taxon>
        <taxon>Moraxellaceae</taxon>
        <taxon>Acinetobacter</taxon>
    </lineage>
</organism>
<accession>N8QFE8</accession>